<dbReference type="GO" id="GO:0030906">
    <property type="term" value="C:retromer, cargo-selective complex"/>
    <property type="evidence" value="ECO:0007669"/>
    <property type="project" value="InterPro"/>
</dbReference>
<organism evidence="10 11">
    <name type="scientific">Armadillidium nasatum</name>
    <dbReference type="NCBI Taxonomy" id="96803"/>
    <lineage>
        <taxon>Eukaryota</taxon>
        <taxon>Metazoa</taxon>
        <taxon>Ecdysozoa</taxon>
        <taxon>Arthropoda</taxon>
        <taxon>Crustacea</taxon>
        <taxon>Multicrustacea</taxon>
        <taxon>Malacostraca</taxon>
        <taxon>Eumalacostraca</taxon>
        <taxon>Peracarida</taxon>
        <taxon>Isopoda</taxon>
        <taxon>Oniscidea</taxon>
        <taxon>Crinocheta</taxon>
        <taxon>Armadillidiidae</taxon>
        <taxon>Armadillidium</taxon>
    </lineage>
</organism>
<dbReference type="Pfam" id="PF03635">
    <property type="entry name" value="Vps35"/>
    <property type="match status" value="1"/>
</dbReference>
<dbReference type="InterPro" id="IPR005378">
    <property type="entry name" value="Vps35"/>
</dbReference>
<comment type="subcellular location">
    <subcellularLocation>
        <location evidence="3">Cytoplasm</location>
    </subcellularLocation>
    <subcellularLocation>
        <location evidence="2">Golgi apparatus membrane</location>
    </subcellularLocation>
    <subcellularLocation>
        <location evidence="1">Membrane</location>
        <topology evidence="1">Peripheral membrane protein</topology>
    </subcellularLocation>
</comment>
<sequence>MVGGGAKRVLHTLPPLIFKAYQLAFEYYYKQAEDDKWSKKVNKIFQFCHQTITALVKHEFAEIPIRLFLQGALAVDNIPFESHQTVAYEFMSQLDCPFHRCAFSLYEDEIGDSKAQLAAITLIITTFEQMKCFSQENHEPLRTQCALAASKLLKKPDQARGVASCSHLFWSANVKDTEVKELRDEKRVVECLKKSYRIATQCMDTTVQIQLFIELFNVYLYFHEKGNSQVTIPVLKQLLLKVKEDMHNMENNEETHQIKRHWSNTLTYLKSKKKDFISNDPEFADILI</sequence>
<dbReference type="GO" id="GO:0005770">
    <property type="term" value="C:late endosome"/>
    <property type="evidence" value="ECO:0007669"/>
    <property type="project" value="TreeGrafter"/>
</dbReference>
<evidence type="ECO:0000256" key="2">
    <source>
        <dbReference type="ARBA" id="ARBA00004394"/>
    </source>
</evidence>
<keyword evidence="5" id="KW-0813">Transport</keyword>
<keyword evidence="11" id="KW-1185">Reference proteome</keyword>
<evidence type="ECO:0000256" key="1">
    <source>
        <dbReference type="ARBA" id="ARBA00004170"/>
    </source>
</evidence>
<keyword evidence="7" id="KW-0653">Protein transport</keyword>
<dbReference type="Gene3D" id="1.25.40.660">
    <property type="entry name" value="Vacuolar protein sorting-associated protein 35, helical subcomplex Vps35-C"/>
    <property type="match status" value="1"/>
</dbReference>
<gene>
    <name evidence="10" type="ORF">Anas_01270</name>
</gene>
<comment type="caution">
    <text evidence="10">The sequence shown here is derived from an EMBL/GenBank/DDBJ whole genome shotgun (WGS) entry which is preliminary data.</text>
</comment>
<keyword evidence="8" id="KW-0333">Golgi apparatus</keyword>
<keyword evidence="6" id="KW-0963">Cytoplasm</keyword>
<evidence type="ECO:0000313" key="10">
    <source>
        <dbReference type="EMBL" id="KAB7506789.1"/>
    </source>
</evidence>
<evidence type="ECO:0000256" key="9">
    <source>
        <dbReference type="ARBA" id="ARBA00023136"/>
    </source>
</evidence>
<dbReference type="InterPro" id="IPR042491">
    <property type="entry name" value="Vps35_C"/>
</dbReference>
<comment type="similarity">
    <text evidence="4">Belongs to the VPS35 family.</text>
</comment>
<dbReference type="OrthoDB" id="6365700at2759"/>
<name>A0A5N5TKW6_9CRUS</name>
<dbReference type="EMBL" id="SEYY01000659">
    <property type="protein sequence ID" value="KAB7506789.1"/>
    <property type="molecule type" value="Genomic_DNA"/>
</dbReference>
<dbReference type="FunFam" id="1.25.40.660:FF:000003">
    <property type="entry name" value="Vacuolar protein sorting-associated protein 35"/>
    <property type="match status" value="1"/>
</dbReference>
<dbReference type="Proteomes" id="UP000326759">
    <property type="component" value="Unassembled WGS sequence"/>
</dbReference>
<reference evidence="10 11" key="1">
    <citation type="journal article" date="2019" name="PLoS Biol.">
        <title>Sex chromosomes control vertical transmission of feminizing Wolbachia symbionts in an isopod.</title>
        <authorList>
            <person name="Becking T."/>
            <person name="Chebbi M.A."/>
            <person name="Giraud I."/>
            <person name="Moumen B."/>
            <person name="Laverre T."/>
            <person name="Caubet Y."/>
            <person name="Peccoud J."/>
            <person name="Gilbert C."/>
            <person name="Cordaux R."/>
        </authorList>
    </citation>
    <scope>NUCLEOTIDE SEQUENCE [LARGE SCALE GENOMIC DNA]</scope>
    <source>
        <strain evidence="10">ANa2</strain>
        <tissue evidence="10">Whole body excluding digestive tract and cuticle</tissue>
    </source>
</reference>
<dbReference type="PANTHER" id="PTHR11099:SF0">
    <property type="entry name" value="VACUOLAR PROTEIN SORTING-ASSOCIATED PROTEIN 35"/>
    <property type="match status" value="1"/>
</dbReference>
<dbReference type="GO" id="GO:0042147">
    <property type="term" value="P:retrograde transport, endosome to Golgi"/>
    <property type="evidence" value="ECO:0007669"/>
    <property type="project" value="InterPro"/>
</dbReference>
<dbReference type="GO" id="GO:0005829">
    <property type="term" value="C:cytosol"/>
    <property type="evidence" value="ECO:0007669"/>
    <property type="project" value="GOC"/>
</dbReference>
<protein>
    <submittedName>
        <fullName evidence="10">Vacuolar protein sorting-associated protein 35</fullName>
    </submittedName>
</protein>
<accession>A0A5N5TKW6</accession>
<dbReference type="GO" id="GO:0006886">
    <property type="term" value="P:intracellular protein transport"/>
    <property type="evidence" value="ECO:0007669"/>
    <property type="project" value="TreeGrafter"/>
</dbReference>
<proteinExistence type="inferred from homology"/>
<dbReference type="GO" id="GO:0000139">
    <property type="term" value="C:Golgi membrane"/>
    <property type="evidence" value="ECO:0007669"/>
    <property type="project" value="UniProtKB-SubCell"/>
</dbReference>
<evidence type="ECO:0000313" key="11">
    <source>
        <dbReference type="Proteomes" id="UP000326759"/>
    </source>
</evidence>
<evidence type="ECO:0000256" key="3">
    <source>
        <dbReference type="ARBA" id="ARBA00004496"/>
    </source>
</evidence>
<evidence type="ECO:0000256" key="7">
    <source>
        <dbReference type="ARBA" id="ARBA00022927"/>
    </source>
</evidence>
<dbReference type="PANTHER" id="PTHR11099">
    <property type="entry name" value="VACUOLAR SORTING PROTEIN 35"/>
    <property type="match status" value="1"/>
</dbReference>
<keyword evidence="9" id="KW-0472">Membrane</keyword>
<evidence type="ECO:0000256" key="5">
    <source>
        <dbReference type="ARBA" id="ARBA00022448"/>
    </source>
</evidence>
<evidence type="ECO:0000256" key="6">
    <source>
        <dbReference type="ARBA" id="ARBA00022490"/>
    </source>
</evidence>
<dbReference type="AlphaFoldDB" id="A0A5N5TKW6"/>
<evidence type="ECO:0000256" key="8">
    <source>
        <dbReference type="ARBA" id="ARBA00023034"/>
    </source>
</evidence>
<evidence type="ECO:0000256" key="4">
    <source>
        <dbReference type="ARBA" id="ARBA00006536"/>
    </source>
</evidence>